<organism evidence="2 3">
    <name type="scientific">Neiella litorisoli</name>
    <dbReference type="NCBI Taxonomy" id="2771431"/>
    <lineage>
        <taxon>Bacteria</taxon>
        <taxon>Pseudomonadati</taxon>
        <taxon>Pseudomonadota</taxon>
        <taxon>Gammaproteobacteria</taxon>
        <taxon>Alteromonadales</taxon>
        <taxon>Echinimonadaceae</taxon>
        <taxon>Neiella</taxon>
    </lineage>
</organism>
<dbReference type="AlphaFoldDB" id="A0A8J6QFI0"/>
<dbReference type="Proteomes" id="UP000638014">
    <property type="component" value="Unassembled WGS sequence"/>
</dbReference>
<dbReference type="InterPro" id="IPR009875">
    <property type="entry name" value="PilZ_domain"/>
</dbReference>
<comment type="caution">
    <text evidence="2">The sequence shown here is derived from an EMBL/GenBank/DDBJ whole genome shotgun (WGS) entry which is preliminary data.</text>
</comment>
<dbReference type="Gene3D" id="2.40.10.220">
    <property type="entry name" value="predicted glycosyltransferase like domains"/>
    <property type="match status" value="1"/>
</dbReference>
<keyword evidence="3" id="KW-1185">Reference proteome</keyword>
<feature type="domain" description="PilZ" evidence="1">
    <location>
        <begin position="6"/>
        <end position="101"/>
    </location>
</feature>
<name>A0A8J6QFI0_9GAMM</name>
<dbReference type="RefSeq" id="WP_191143902.1">
    <property type="nucleotide sequence ID" value="NZ_JACXAF010000005.1"/>
</dbReference>
<dbReference type="EMBL" id="JACXAF010000005">
    <property type="protein sequence ID" value="MBD1388794.1"/>
    <property type="molecule type" value="Genomic_DNA"/>
</dbReference>
<evidence type="ECO:0000259" key="1">
    <source>
        <dbReference type="Pfam" id="PF07238"/>
    </source>
</evidence>
<accession>A0A8J6QFI0</accession>
<proteinExistence type="predicted"/>
<dbReference type="GO" id="GO:0035438">
    <property type="term" value="F:cyclic-di-GMP binding"/>
    <property type="evidence" value="ECO:0007669"/>
    <property type="project" value="InterPro"/>
</dbReference>
<gene>
    <name evidence="2" type="ORF">IC617_05085</name>
</gene>
<evidence type="ECO:0000313" key="2">
    <source>
        <dbReference type="EMBL" id="MBD1388794.1"/>
    </source>
</evidence>
<reference evidence="2" key="1">
    <citation type="submission" date="2020-09" db="EMBL/GenBank/DDBJ databases">
        <title>A novel bacterium of genus Neiella, isolated from South China Sea.</title>
        <authorList>
            <person name="Huang H."/>
            <person name="Mo K."/>
            <person name="Hu Y."/>
        </authorList>
    </citation>
    <scope>NUCLEOTIDE SEQUENCE</scope>
    <source>
        <strain evidence="2">HB171785</strain>
    </source>
</reference>
<dbReference type="Pfam" id="PF07238">
    <property type="entry name" value="PilZ"/>
    <property type="match status" value="1"/>
</dbReference>
<evidence type="ECO:0000313" key="3">
    <source>
        <dbReference type="Proteomes" id="UP000638014"/>
    </source>
</evidence>
<sequence>MTTQDERRKFFRIVLDWPVEVVVGEVRTPAVLIDLSFKGLLLHSDTMQLPVDEKVDVEIHNPESDSPMNFKAHVVRASAGNFAMQIDTVDIDTMSELRRTIELNIGNDALLQRDLEQLLQVS</sequence>
<protein>
    <submittedName>
        <fullName evidence="2">PilZ domain-containing protein</fullName>
    </submittedName>
</protein>
<dbReference type="SUPFAM" id="SSF141371">
    <property type="entry name" value="PilZ domain-like"/>
    <property type="match status" value="1"/>
</dbReference>